<dbReference type="AlphaFoldDB" id="A0A4Y5SI38"/>
<keyword evidence="2" id="KW-1185">Reference proteome</keyword>
<name>A0A4Y5SI38_9EURY</name>
<reference evidence="1 2" key="1">
    <citation type="submission" date="2019-06" db="EMBL/GenBank/DDBJ databases">
        <title>Thermococcus indicus sp. nov., a Fe(III)-reducing hyperthermophilic archaeon isolated from the Onnuri vent field of the Central Indian Ocean ridge.</title>
        <authorList>
            <person name="Lim J.K."/>
            <person name="Kim Y.J."/>
            <person name="Kwon K.K."/>
        </authorList>
    </citation>
    <scope>NUCLEOTIDE SEQUENCE [LARGE SCALE GENOMIC DNA]</scope>
    <source>
        <strain evidence="1 2">IOH1</strain>
    </source>
</reference>
<evidence type="ECO:0000313" key="1">
    <source>
        <dbReference type="EMBL" id="QDA30418.1"/>
    </source>
</evidence>
<dbReference type="OrthoDB" id="92588at2157"/>
<organism evidence="1 2">
    <name type="scientific">Thermococcus indicus</name>
    <dbReference type="NCBI Taxonomy" id="2586643"/>
    <lineage>
        <taxon>Archaea</taxon>
        <taxon>Methanobacteriati</taxon>
        <taxon>Methanobacteriota</taxon>
        <taxon>Thermococci</taxon>
        <taxon>Thermococcales</taxon>
        <taxon>Thermococcaceae</taxon>
        <taxon>Thermococcus</taxon>
    </lineage>
</organism>
<proteinExistence type="predicted"/>
<dbReference type="RefSeq" id="WP_139679809.1">
    <property type="nucleotide sequence ID" value="NZ_CP040846.1"/>
</dbReference>
<dbReference type="Proteomes" id="UP000306007">
    <property type="component" value="Chromosome"/>
</dbReference>
<protein>
    <recommendedName>
        <fullName evidence="3">AbiEi antitoxin C-terminal domain-containing protein</fullName>
    </recommendedName>
</protein>
<sequence length="208" mass="24625">MKLITRFILSRYGGKVITREELRDICKRFGESFEYIVNYYISRGYLIRILRGVYYVKTLEEYKFGKTPEPMTLIAKAMNKLALKWYFGLYTALRLNGATYEYYSRIFLVTPAITRPRPVTVLGERVQFVKLKESLLGFGVVKRGEIQYSDLEKTLLDFIYLKRYNKRLNADPVVREYIAKAKKEKLVEYSKAYPKSVQREVEAVVFRR</sequence>
<dbReference type="KEGG" id="tic:FH039_00640"/>
<dbReference type="EMBL" id="CP040846">
    <property type="protein sequence ID" value="QDA30418.1"/>
    <property type="molecule type" value="Genomic_DNA"/>
</dbReference>
<gene>
    <name evidence="1" type="ORF">FH039_00640</name>
</gene>
<evidence type="ECO:0000313" key="2">
    <source>
        <dbReference type="Proteomes" id="UP000306007"/>
    </source>
</evidence>
<accession>A0A4Y5SI38</accession>
<dbReference type="GeneID" id="40473646"/>
<evidence type="ECO:0008006" key="3">
    <source>
        <dbReference type="Google" id="ProtNLM"/>
    </source>
</evidence>